<protein>
    <submittedName>
        <fullName evidence="1">Uncharacterized protein</fullName>
    </submittedName>
</protein>
<organism evidence="1 2">
    <name type="scientific">Kurthia sibirica</name>
    <dbReference type="NCBI Taxonomy" id="202750"/>
    <lineage>
        <taxon>Bacteria</taxon>
        <taxon>Bacillati</taxon>
        <taxon>Bacillota</taxon>
        <taxon>Bacilli</taxon>
        <taxon>Bacillales</taxon>
        <taxon>Caryophanaceae</taxon>
        <taxon>Kurthia</taxon>
    </lineage>
</organism>
<keyword evidence="2" id="KW-1185">Reference proteome</keyword>
<proteinExistence type="predicted"/>
<dbReference type="RefSeq" id="WP_109304701.1">
    <property type="nucleotide sequence ID" value="NZ_BJUF01000002.1"/>
</dbReference>
<dbReference type="Proteomes" id="UP000245938">
    <property type="component" value="Unassembled WGS sequence"/>
</dbReference>
<comment type="caution">
    <text evidence="1">The sequence shown here is derived from an EMBL/GenBank/DDBJ whole genome shotgun (WGS) entry which is preliminary data.</text>
</comment>
<evidence type="ECO:0000313" key="2">
    <source>
        <dbReference type="Proteomes" id="UP000245938"/>
    </source>
</evidence>
<name>A0A2U3APQ0_9BACL</name>
<sequence>MKLAALLNNRFTEVEARKKLVTSKSADDAYRKNAKYFTPTQNPAIEQLMDLLTGKKELENQPEIQQSIDQLKQDAVNEQLQLDVDHQIYSKQKGGATPVQLMLNSNVSVHLLPETGLPHAPIFDVKNAKQMAKERLTEKAIATYTFQMTMAKGGFKILQPMIYRTA</sequence>
<gene>
    <name evidence="1" type="ORF">DEX24_01835</name>
</gene>
<evidence type="ECO:0000313" key="1">
    <source>
        <dbReference type="EMBL" id="PWI26530.1"/>
    </source>
</evidence>
<accession>A0A2U3APQ0</accession>
<dbReference type="AlphaFoldDB" id="A0A2U3APQ0"/>
<reference evidence="1 2" key="1">
    <citation type="submission" date="2018-05" db="EMBL/GenBank/DDBJ databases">
        <title>Kurthia sibirica genome sequence.</title>
        <authorList>
            <person name="Maclea K.S."/>
            <person name="Goen A.E."/>
        </authorList>
    </citation>
    <scope>NUCLEOTIDE SEQUENCE [LARGE SCALE GENOMIC DNA]</scope>
    <source>
        <strain evidence="1 2">ATCC 49154</strain>
    </source>
</reference>
<dbReference type="OrthoDB" id="292377at2"/>
<dbReference type="EMBL" id="QFVR01000002">
    <property type="protein sequence ID" value="PWI26530.1"/>
    <property type="molecule type" value="Genomic_DNA"/>
</dbReference>